<feature type="region of interest" description="Disordered" evidence="19">
    <location>
        <begin position="1296"/>
        <end position="1345"/>
    </location>
</feature>
<evidence type="ECO:0000256" key="18">
    <source>
        <dbReference type="PROSITE-ProRule" id="PRU00322"/>
    </source>
</evidence>
<dbReference type="SUPFAM" id="SSF52540">
    <property type="entry name" value="P-loop containing nucleoside triphosphate hydrolases"/>
    <property type="match status" value="1"/>
</dbReference>
<keyword evidence="8" id="KW-0645">Protease</keyword>
<protein>
    <recommendedName>
        <fullName evidence="25">MPN domain-containing protein</fullName>
    </recommendedName>
</protein>
<dbReference type="SMART" id="SM00232">
    <property type="entry name" value="JAB_MPN"/>
    <property type="match status" value="1"/>
</dbReference>
<dbReference type="SUPFAM" id="SSF90209">
    <property type="entry name" value="Ran binding protein zinc finger-like"/>
    <property type="match status" value="1"/>
</dbReference>
<dbReference type="InterPro" id="IPR050100">
    <property type="entry name" value="TRAFAC_GTPase_members"/>
</dbReference>
<dbReference type="GO" id="GO:0008270">
    <property type="term" value="F:zinc ion binding"/>
    <property type="evidence" value="ECO:0007669"/>
    <property type="project" value="UniProtKB-KW"/>
</dbReference>
<comment type="similarity">
    <text evidence="5">Belongs to the TRAFAC class translation factor GTPase superfamily. Classic translation factor GTPase family. EF-Tu/EF-1A subfamily.</text>
</comment>
<dbReference type="InterPro" id="IPR037518">
    <property type="entry name" value="MPN"/>
</dbReference>
<feature type="compositionally biased region" description="Basic and acidic residues" evidence="19">
    <location>
        <begin position="1095"/>
        <end position="1106"/>
    </location>
</feature>
<dbReference type="Pfam" id="PF01398">
    <property type="entry name" value="JAB"/>
    <property type="match status" value="1"/>
</dbReference>
<dbReference type="Pfam" id="PF22594">
    <property type="entry name" value="GTP-eEF1A_C"/>
    <property type="match status" value="1"/>
</dbReference>
<evidence type="ECO:0000256" key="6">
    <source>
        <dbReference type="ARBA" id="ARBA00022481"/>
    </source>
</evidence>
<evidence type="ECO:0000259" key="21">
    <source>
        <dbReference type="PROSITE" id="PS50249"/>
    </source>
</evidence>
<organism evidence="23 24">
    <name type="scientific">Gossypium anomalum</name>
    <dbReference type="NCBI Taxonomy" id="47600"/>
    <lineage>
        <taxon>Eukaryota</taxon>
        <taxon>Viridiplantae</taxon>
        <taxon>Streptophyta</taxon>
        <taxon>Embryophyta</taxon>
        <taxon>Tracheophyta</taxon>
        <taxon>Spermatophyta</taxon>
        <taxon>Magnoliopsida</taxon>
        <taxon>eudicotyledons</taxon>
        <taxon>Gunneridae</taxon>
        <taxon>Pentapetalae</taxon>
        <taxon>rosids</taxon>
        <taxon>malvids</taxon>
        <taxon>Malvales</taxon>
        <taxon>Malvaceae</taxon>
        <taxon>Malvoideae</taxon>
        <taxon>Gossypium</taxon>
    </lineage>
</organism>
<dbReference type="GO" id="GO:0009585">
    <property type="term" value="P:red, far-red light phototransduction"/>
    <property type="evidence" value="ECO:0007669"/>
    <property type="project" value="UniProtKB-KW"/>
</dbReference>
<dbReference type="PRINTS" id="PR00315">
    <property type="entry name" value="ELONGATNFCT"/>
</dbReference>
<dbReference type="InterPro" id="IPR054696">
    <property type="entry name" value="GTP-eEF1A_C"/>
</dbReference>
<evidence type="ECO:0000256" key="10">
    <source>
        <dbReference type="ARBA" id="ARBA00022741"/>
    </source>
</evidence>
<keyword evidence="11 18" id="KW-0863">Zinc-finger</keyword>
<keyword evidence="12" id="KW-0736">Signalosome</keyword>
<dbReference type="Pfam" id="PF03144">
    <property type="entry name" value="GTP_EFTU_D2"/>
    <property type="match status" value="1"/>
</dbReference>
<dbReference type="Pfam" id="PF00009">
    <property type="entry name" value="GTP_EFTU"/>
    <property type="match status" value="1"/>
</dbReference>
<dbReference type="GO" id="GO:0010387">
    <property type="term" value="P:COP9 signalosome assembly"/>
    <property type="evidence" value="ECO:0007669"/>
    <property type="project" value="UniProtKB-ARBA"/>
</dbReference>
<feature type="compositionally biased region" description="Polar residues" evidence="19">
    <location>
        <begin position="1296"/>
        <end position="1305"/>
    </location>
</feature>
<evidence type="ECO:0000256" key="16">
    <source>
        <dbReference type="ARBA" id="ARBA00023134"/>
    </source>
</evidence>
<evidence type="ECO:0000313" key="24">
    <source>
        <dbReference type="Proteomes" id="UP000701853"/>
    </source>
</evidence>
<dbReference type="GO" id="GO:0010100">
    <property type="term" value="P:negative regulation of photomorphogenesis"/>
    <property type="evidence" value="ECO:0007669"/>
    <property type="project" value="UniProtKB-ARBA"/>
</dbReference>
<keyword evidence="14" id="KW-0862">Zinc</keyword>
<evidence type="ECO:0000256" key="12">
    <source>
        <dbReference type="ARBA" id="ARBA00022790"/>
    </source>
</evidence>
<dbReference type="InterPro" id="IPR036443">
    <property type="entry name" value="Znf_RanBP2_sf"/>
</dbReference>
<evidence type="ECO:0000256" key="1">
    <source>
        <dbReference type="ARBA" id="ARBA00001968"/>
    </source>
</evidence>
<feature type="domain" description="MPN" evidence="21">
    <location>
        <begin position="1407"/>
        <end position="1544"/>
    </location>
</feature>
<dbReference type="Gene3D" id="2.40.30.10">
    <property type="entry name" value="Translation factors"/>
    <property type="match status" value="2"/>
</dbReference>
<dbReference type="InterPro" id="IPR027417">
    <property type="entry name" value="P-loop_NTPase"/>
</dbReference>
<dbReference type="FunFam" id="3.40.50.300:FF:001277">
    <property type="entry name" value="Elongation factor 1 alpha-like protein"/>
    <property type="match status" value="1"/>
</dbReference>
<dbReference type="PROSITE" id="PS01358">
    <property type="entry name" value="ZF_RANBP2_1"/>
    <property type="match status" value="1"/>
</dbReference>
<comment type="subcellular location">
    <subcellularLocation>
        <location evidence="3">Cytoplasm</location>
    </subcellularLocation>
</comment>
<gene>
    <name evidence="23" type="ORF">CXB51_012896</name>
</gene>
<keyword evidence="10" id="KW-0547">Nucleotide-binding</keyword>
<evidence type="ECO:0000256" key="3">
    <source>
        <dbReference type="ARBA" id="ARBA00004496"/>
    </source>
</evidence>
<dbReference type="GO" id="GO:0005525">
    <property type="term" value="F:GTP binding"/>
    <property type="evidence" value="ECO:0007669"/>
    <property type="project" value="UniProtKB-KW"/>
</dbReference>
<dbReference type="GO" id="GO:0008180">
    <property type="term" value="C:COP9 signalosome"/>
    <property type="evidence" value="ECO:0007669"/>
    <property type="project" value="UniProtKB-KW"/>
</dbReference>
<dbReference type="SUPFAM" id="SSF102712">
    <property type="entry name" value="JAB1/MPN domain"/>
    <property type="match status" value="1"/>
</dbReference>
<dbReference type="GO" id="GO:0010971">
    <property type="term" value="P:positive regulation of G2/M transition of mitotic cell cycle"/>
    <property type="evidence" value="ECO:0007669"/>
    <property type="project" value="UniProtKB-ARBA"/>
</dbReference>
<dbReference type="Pfam" id="PF18323">
    <property type="entry name" value="CSN5_C"/>
    <property type="match status" value="1"/>
</dbReference>
<proteinExistence type="inferred from homology"/>
<dbReference type="InterPro" id="IPR000555">
    <property type="entry name" value="JAMM/MPN+_dom"/>
</dbReference>
<keyword evidence="24" id="KW-1185">Reference proteome</keyword>
<dbReference type="FunFam" id="2.40.30.10:FF:000020">
    <property type="entry name" value="Translation elongation factor EF-1"/>
    <property type="match status" value="1"/>
</dbReference>
<feature type="domain" description="Tr-type G" evidence="22">
    <location>
        <begin position="346"/>
        <end position="570"/>
    </location>
</feature>
<comment type="similarity">
    <text evidence="4">Belongs to the peptidase M67A family. CSN5 subfamily.</text>
</comment>
<evidence type="ECO:0000256" key="4">
    <source>
        <dbReference type="ARBA" id="ARBA00006008"/>
    </source>
</evidence>
<dbReference type="Gene3D" id="3.40.140.10">
    <property type="entry name" value="Cytidine Deaminase, domain 2"/>
    <property type="match status" value="1"/>
</dbReference>
<comment type="caution">
    <text evidence="23">The sequence shown here is derived from an EMBL/GenBank/DDBJ whole genome shotgun (WGS) entry which is preliminary data.</text>
</comment>
<dbReference type="GO" id="GO:0003924">
    <property type="term" value="F:GTPase activity"/>
    <property type="evidence" value="ECO:0007669"/>
    <property type="project" value="InterPro"/>
</dbReference>
<dbReference type="EMBL" id="JAHUZN010000005">
    <property type="protein sequence ID" value="KAG8495263.1"/>
    <property type="molecule type" value="Genomic_DNA"/>
</dbReference>
<dbReference type="SUPFAM" id="SSF50447">
    <property type="entry name" value="Translation proteins"/>
    <property type="match status" value="1"/>
</dbReference>
<dbReference type="Gene3D" id="3.40.50.300">
    <property type="entry name" value="P-loop containing nucleotide triphosphate hydrolases"/>
    <property type="match status" value="1"/>
</dbReference>
<evidence type="ECO:0000256" key="14">
    <source>
        <dbReference type="ARBA" id="ARBA00022833"/>
    </source>
</evidence>
<name>A0A8J6D8Q3_9ROSI</name>
<keyword evidence="7" id="KW-0963">Cytoplasm</keyword>
<dbReference type="GO" id="GO:0005737">
    <property type="term" value="C:cytoplasm"/>
    <property type="evidence" value="ECO:0007669"/>
    <property type="project" value="UniProtKB-SubCell"/>
</dbReference>
<evidence type="ECO:0000256" key="8">
    <source>
        <dbReference type="ARBA" id="ARBA00022670"/>
    </source>
</evidence>
<evidence type="ECO:0000256" key="2">
    <source>
        <dbReference type="ARBA" id="ARBA00003982"/>
    </source>
</evidence>
<dbReference type="CDD" id="cd01883">
    <property type="entry name" value="EF1_alpha"/>
    <property type="match status" value="1"/>
</dbReference>
<dbReference type="InterPro" id="IPR000795">
    <property type="entry name" value="T_Tr_GTP-bd_dom"/>
</dbReference>
<feature type="compositionally biased region" description="Polar residues" evidence="19">
    <location>
        <begin position="1313"/>
        <end position="1332"/>
    </location>
</feature>
<reference evidence="23 24" key="1">
    <citation type="journal article" date="2021" name="bioRxiv">
        <title>The Gossypium anomalum genome as a resource for cotton improvement and evolutionary analysis of hybrid incompatibility.</title>
        <authorList>
            <person name="Grover C.E."/>
            <person name="Yuan D."/>
            <person name="Arick M.A."/>
            <person name="Miller E.R."/>
            <person name="Hu G."/>
            <person name="Peterson D.G."/>
            <person name="Wendel J.F."/>
            <person name="Udall J.A."/>
        </authorList>
    </citation>
    <scope>NUCLEOTIDE SEQUENCE [LARGE SCALE GENOMIC DNA]</scope>
    <source>
        <strain evidence="23">JFW-Udall</strain>
        <tissue evidence="23">Leaf</tissue>
    </source>
</reference>
<evidence type="ECO:0000256" key="15">
    <source>
        <dbReference type="ARBA" id="ARBA00023049"/>
    </source>
</evidence>
<evidence type="ECO:0008006" key="25">
    <source>
        <dbReference type="Google" id="ProtNLM"/>
    </source>
</evidence>
<keyword evidence="6" id="KW-0488">Methylation</keyword>
<dbReference type="PROSITE" id="PS51722">
    <property type="entry name" value="G_TR_2"/>
    <property type="match status" value="1"/>
</dbReference>
<feature type="region of interest" description="Disordered" evidence="19">
    <location>
        <begin position="208"/>
        <end position="227"/>
    </location>
</feature>
<evidence type="ECO:0000256" key="11">
    <source>
        <dbReference type="ARBA" id="ARBA00022771"/>
    </source>
</evidence>
<dbReference type="Proteomes" id="UP000701853">
    <property type="component" value="Chromosome 5"/>
</dbReference>
<feature type="compositionally biased region" description="Basic and acidic residues" evidence="19">
    <location>
        <begin position="212"/>
        <end position="227"/>
    </location>
</feature>
<comment type="cofactor">
    <cofactor evidence="1">
        <name>a divalent metal cation</name>
        <dbReference type="ChEBI" id="CHEBI:60240"/>
    </cofactor>
</comment>
<feature type="compositionally biased region" description="Low complexity" evidence="19">
    <location>
        <begin position="846"/>
        <end position="858"/>
    </location>
</feature>
<keyword evidence="15" id="KW-0482">Metalloprotease</keyword>
<feature type="region of interest" description="Disordered" evidence="19">
    <location>
        <begin position="846"/>
        <end position="866"/>
    </location>
</feature>
<dbReference type="InterPro" id="IPR009000">
    <property type="entry name" value="Transl_B-barrel_sf"/>
</dbReference>
<evidence type="ECO:0000256" key="7">
    <source>
        <dbReference type="ARBA" id="ARBA00022490"/>
    </source>
</evidence>
<dbReference type="InterPro" id="IPR001876">
    <property type="entry name" value="Znf_RanBP2"/>
</dbReference>
<dbReference type="InterPro" id="IPR004161">
    <property type="entry name" value="EFTu-like_2"/>
</dbReference>
<feature type="region of interest" description="Disordered" evidence="19">
    <location>
        <begin position="1084"/>
        <end position="1106"/>
    </location>
</feature>
<dbReference type="OrthoDB" id="342024at2759"/>
<dbReference type="GO" id="GO:0008237">
    <property type="term" value="F:metallopeptidase activity"/>
    <property type="evidence" value="ECO:0007669"/>
    <property type="project" value="UniProtKB-KW"/>
</dbReference>
<dbReference type="SMART" id="SM00547">
    <property type="entry name" value="ZnF_RBZ"/>
    <property type="match status" value="1"/>
</dbReference>
<keyword evidence="16" id="KW-0342">GTP-binding</keyword>
<dbReference type="PANTHER" id="PTHR23115">
    <property type="entry name" value="TRANSLATION FACTOR"/>
    <property type="match status" value="1"/>
</dbReference>
<dbReference type="PROSITE" id="PS50249">
    <property type="entry name" value="MPN"/>
    <property type="match status" value="1"/>
</dbReference>
<dbReference type="PROSITE" id="PS50199">
    <property type="entry name" value="ZF_RANBP2_2"/>
    <property type="match status" value="1"/>
</dbReference>
<sequence length="1701" mass="186971">MPRKVNYGIDYDDGYDDDYDDYDYGYDVEENVKEPSLQGTIKRGVWRCSVCTYDNDDTMSSCDICGILRSPSVRNGTYDEKRTVHGICKVSGVSIMAKSLFASRPHQMSKKEVDSQQQNDDFVVKESNNFHMLGNNQGQFHEFHKAYSSPTHSRINIAPFKFDVPSPDDLVSNGLHSSEQHSKAKIFDFKSSRAPSSRVGKNEAVKVLSSAKRSDSSHDSTGKDKHDGIIFSKNLEINTSSGFKASDKSSASMAKGRVEDSDGRSVSINMCSSGQSSSSLMPKERTDMVEDRSSLMHGGEGHNLTSNLKNMTLAAKSGNSKDIKANSRAQYKPEKWMLPEKAEGSLTQLNLAIVGHVDSGKSTLSGRLLHLLGRISQKEMHKYEKESKLQGKGSFAYAWALDESAEERERGVTMTVAVTYLDSKRYHVVVLDSPGHKDFVPNMITGATQADAAILVIDASIGSFEAGMDGTKGQTREHAQLIRSFGVDQIIVAVNKMDAVEYSKDRFDLIKSQLGTFLRSCDFKDSSVTWIPLSAVENQNLVVAPSDVRLSWYHGPYLLDAIDSFQPSSRDFSKPLLMPICDVIKSSQGQVSACGKLEAGAVRSGSKVLVMPSADIATVRSLERDSQTCSIARAGDNVAINLHGIDGNHVIAGGVLCHPDFPVAFAKHLELKLEFYARHAKEAARVARISSLLDSKTGKVTKKAPRCIVAKQSAVIEEPVCIEMFSKCKALGRVFLRTLGRTVAVGVVTRIVEELVMDEASADSSACILGNQPSLKVGDGHAFVSSFNMATVSGAAPCQDSQSGAEMDLNTTLDNPNWISRHIFPPTRAIANGASRMLASVFGFESSSSSSSGCGSCSDDTHDNDDQEVLSQGVHTIEDREPQSFAGKNEPKHLIEQLLMQESFSRQECDKLTDIIKSRVMDSPSTSGLGFGRLNEMPERTGGSDVEIHDFCSRAVLEAKKLLEMKKSEMHHGTSALNYVTLKHDVEGEEGSPVGMAKSYMRTCPPWATSSKNNIEFRYPSPYSIGGNFLYSSKRKRDSPATGSWNIQDEIRKVRSKATEELLRTLSSSKIDWSSFPLEHKSAPDSIVSNNFGPAEKDKSQSSKRPVDAPIDLAAKPASQLVQDAFHNDALPRPAIFGCEQNQVMQAIQGIEVKKVRFLRSNVTLDMGQRLQSTVDMKTELHSDVVAPDANHLNESNSSFLPFGSTKEGTLQESKVEDKNFWTLNEVAGISSANGFPSGSNMSSEVDKEKNHTPISMEDKAVGCGHDNAFRVVAEVKCEPLCEESMEVPMVNETDAATSGSQHSWSMPFEGSPQHQNTPISEGSLAGKSNSGIEKKPQQRGKKMRNAFKTRMDSAIAQKTWELENNILTVETPDPSSDSIFYYDEAAQAKFQQEKPWANDPHYFKRVKISALALLKMVVHARSGGTIEVMGLMQGKTDGDAIIVMDAFALPVEGTETRVNAQADAYEYMVDYSQTNKQAGRLENVVGWYHSHPGYGCWLSGIDVSTQMLNQQFQEPFLAVVIDPTRTVSAGKVEIGAFRTYPEGYKPPDDPISEYQTIPLNKIEDFGVHCKQYYALDITYFKSSLDCHLLDLLWNKYWVNTLSSSPLLGNGDYVAGQISDLAEKLEQAENQLAHSRIGPLGPPRKKEESQLAKITRDSAKITVEQVHGLMSQVIKDILFNSVRQSSRSQNDQSGPEPMIET</sequence>
<evidence type="ECO:0000256" key="13">
    <source>
        <dbReference type="ARBA" id="ARBA00022801"/>
    </source>
</evidence>
<dbReference type="FunFam" id="3.40.140.10:FF:000003">
    <property type="entry name" value="COP9 signalosome complex subunit 5"/>
    <property type="match status" value="1"/>
</dbReference>
<dbReference type="GO" id="GO:0006508">
    <property type="term" value="P:proteolysis"/>
    <property type="evidence" value="ECO:0007669"/>
    <property type="project" value="UniProtKB-KW"/>
</dbReference>
<evidence type="ECO:0000256" key="5">
    <source>
        <dbReference type="ARBA" id="ARBA00007249"/>
    </source>
</evidence>
<comment type="function">
    <text evidence="2">This protein promotes the GTP-dependent binding of aminoacyl-tRNA to the A-site of ribosomes during protein biosynthesis.</text>
</comment>
<evidence type="ECO:0000256" key="19">
    <source>
        <dbReference type="SAM" id="MobiDB-lite"/>
    </source>
</evidence>
<keyword evidence="9" id="KW-0479">Metal-binding</keyword>
<evidence type="ECO:0000313" key="23">
    <source>
        <dbReference type="EMBL" id="KAG8495263.1"/>
    </source>
</evidence>
<keyword evidence="13" id="KW-0378">Hydrolase</keyword>
<evidence type="ECO:0000256" key="17">
    <source>
        <dbReference type="ARBA" id="ARBA00084091"/>
    </source>
</evidence>
<dbReference type="CDD" id="cd08069">
    <property type="entry name" value="MPN_RPN11_CSN5"/>
    <property type="match status" value="1"/>
</dbReference>
<evidence type="ECO:0000259" key="22">
    <source>
        <dbReference type="PROSITE" id="PS51722"/>
    </source>
</evidence>
<keyword evidence="17" id="KW-0607">Phytochrome signaling pathway</keyword>
<evidence type="ECO:0000256" key="9">
    <source>
        <dbReference type="ARBA" id="ARBA00022723"/>
    </source>
</evidence>
<dbReference type="SUPFAM" id="SSF50465">
    <property type="entry name" value="EF-Tu/eEF-1alpha/eIF2-gamma C-terminal domain"/>
    <property type="match status" value="1"/>
</dbReference>
<accession>A0A8J6D8Q3</accession>
<feature type="region of interest" description="Disordered" evidence="19">
    <location>
        <begin position="241"/>
        <end position="284"/>
    </location>
</feature>
<feature type="domain" description="RanBP2-type" evidence="20">
    <location>
        <begin position="42"/>
        <end position="71"/>
    </location>
</feature>
<dbReference type="CDD" id="cd16267">
    <property type="entry name" value="HBS1-like_II"/>
    <property type="match status" value="1"/>
</dbReference>
<dbReference type="InterPro" id="IPR009001">
    <property type="entry name" value="Transl_elong_EF1A/Init_IF2_C"/>
</dbReference>
<evidence type="ECO:0000259" key="20">
    <source>
        <dbReference type="PROSITE" id="PS50199"/>
    </source>
</evidence>
<dbReference type="InterPro" id="IPR040961">
    <property type="entry name" value="CSN5_C"/>
</dbReference>